<dbReference type="GO" id="GO:0015768">
    <property type="term" value="P:maltose transport"/>
    <property type="evidence" value="ECO:0007669"/>
    <property type="project" value="TreeGrafter"/>
</dbReference>
<dbReference type="PANTHER" id="PTHR30061:SF50">
    <property type="entry name" value="MALTOSE_MALTODEXTRIN-BINDING PERIPLASMIC PROTEIN"/>
    <property type="match status" value="1"/>
</dbReference>
<dbReference type="GO" id="GO:0055052">
    <property type="term" value="C:ATP-binding cassette (ABC) transporter complex, substrate-binding subunit-containing"/>
    <property type="evidence" value="ECO:0007669"/>
    <property type="project" value="TreeGrafter"/>
</dbReference>
<dbReference type="GO" id="GO:0042956">
    <property type="term" value="P:maltodextrin transmembrane transport"/>
    <property type="evidence" value="ECO:0007669"/>
    <property type="project" value="TreeGrafter"/>
</dbReference>
<organism evidence="4 5">
    <name type="scientific">Umezakia ovalisporum FSS-62</name>
    <dbReference type="NCBI Taxonomy" id="2971776"/>
    <lineage>
        <taxon>Bacteria</taxon>
        <taxon>Bacillati</taxon>
        <taxon>Cyanobacteriota</taxon>
        <taxon>Cyanophyceae</taxon>
        <taxon>Nostocales</taxon>
        <taxon>Nodulariaceae</taxon>
        <taxon>Umezakia</taxon>
    </lineage>
</organism>
<dbReference type="RefSeq" id="WP_280688432.1">
    <property type="nucleotide sequence ID" value="NZ_JANQDL010000023.1"/>
</dbReference>
<dbReference type="InterPro" id="IPR006059">
    <property type="entry name" value="SBP"/>
</dbReference>
<comment type="similarity">
    <text evidence="1">Belongs to the bacterial solute-binding protein 1 family.</text>
</comment>
<dbReference type="PROSITE" id="PS51257">
    <property type="entry name" value="PROKAR_LIPOPROTEIN"/>
    <property type="match status" value="1"/>
</dbReference>
<sequence>MQYYLKNLLLLLVVCILVLGGCQAMRIGETGVIHLTLWQGVNPPTNRDVLQKLVDKFNDTHGNIHVDSLYVGQQDQQMPKILAAVVGNAPPDLLWYNPTIAGQLVELQALIPLDEKLNNSPVKAEIDPALFESMEYQGTIWSVPFATNNVAVYYRPSLFKAAGIRELPRTWEQFRQVARELTRDTDGDGRVDQYGMFLPLGKGEFTVFTWLPFMWSSGGELVNGGAENAANVVLQDNSAAIAALQFWRNLVNDGSALLSSPERGYETGNLIAGKVAMQVTGPWSLGEFTESGVDFAVFPIPINKQPATSVGGENLFLFKTTPEREKAAFTFAEYAMSEEFQTELALGTGYLPINLKARQNLQYQAFVKQLPAVQVFLDQAKYGRWRPIFPGYNRVSDSLGRAIESVLLGQNSPAKALENTQKRLDLIFQ</sequence>
<name>A0AA43GWK6_9CYAN</name>
<gene>
    <name evidence="4" type="ORF">NWP23_02980</name>
</gene>
<dbReference type="Pfam" id="PF13416">
    <property type="entry name" value="SBP_bac_8"/>
    <property type="match status" value="1"/>
</dbReference>
<evidence type="ECO:0000313" key="4">
    <source>
        <dbReference type="EMBL" id="MDH6062768.1"/>
    </source>
</evidence>
<evidence type="ECO:0000256" key="3">
    <source>
        <dbReference type="ARBA" id="ARBA00022729"/>
    </source>
</evidence>
<evidence type="ECO:0000313" key="5">
    <source>
        <dbReference type="Proteomes" id="UP001159370"/>
    </source>
</evidence>
<dbReference type="GO" id="GO:1901982">
    <property type="term" value="F:maltose binding"/>
    <property type="evidence" value="ECO:0007669"/>
    <property type="project" value="TreeGrafter"/>
</dbReference>
<protein>
    <submittedName>
        <fullName evidence="4">ABC transporter substrate-binding protein</fullName>
    </submittedName>
</protein>
<evidence type="ECO:0000256" key="1">
    <source>
        <dbReference type="ARBA" id="ARBA00008520"/>
    </source>
</evidence>
<keyword evidence="3" id="KW-0732">Signal</keyword>
<keyword evidence="2" id="KW-0813">Transport</keyword>
<dbReference type="SUPFAM" id="SSF53850">
    <property type="entry name" value="Periplasmic binding protein-like II"/>
    <property type="match status" value="1"/>
</dbReference>
<dbReference type="PANTHER" id="PTHR30061">
    <property type="entry name" value="MALTOSE-BINDING PERIPLASMIC PROTEIN"/>
    <property type="match status" value="1"/>
</dbReference>
<reference evidence="4 5" key="1">
    <citation type="journal article" date="2023" name="J. Phycol.">
        <title>Chrysosporum ovalisporum is synonymous with the true-branching cyanobacterium Umezakia natans (Nostocales/Aphanizomenonaceae).</title>
        <authorList>
            <person name="McGregor G.B."/>
            <person name="Sendall B.C."/>
            <person name="Niiyama Y."/>
            <person name="Tuji A."/>
            <person name="Willis A."/>
        </authorList>
    </citation>
    <scope>NUCLEOTIDE SEQUENCE [LARGE SCALE GENOMIC DNA]</scope>
    <source>
        <strain evidence="4 5">FSS-62</strain>
    </source>
</reference>
<accession>A0AA43GWK6</accession>
<dbReference type="Proteomes" id="UP001159370">
    <property type="component" value="Unassembled WGS sequence"/>
</dbReference>
<comment type="caution">
    <text evidence="4">The sequence shown here is derived from an EMBL/GenBank/DDBJ whole genome shotgun (WGS) entry which is preliminary data.</text>
</comment>
<dbReference type="AlphaFoldDB" id="A0AA43GWK6"/>
<dbReference type="CDD" id="cd14748">
    <property type="entry name" value="PBP2_UgpB"/>
    <property type="match status" value="1"/>
</dbReference>
<dbReference type="Gene3D" id="3.40.190.10">
    <property type="entry name" value="Periplasmic binding protein-like II"/>
    <property type="match status" value="1"/>
</dbReference>
<proteinExistence type="inferred from homology"/>
<dbReference type="EMBL" id="JANQDL010000023">
    <property type="protein sequence ID" value="MDH6062768.1"/>
    <property type="molecule type" value="Genomic_DNA"/>
</dbReference>
<evidence type="ECO:0000256" key="2">
    <source>
        <dbReference type="ARBA" id="ARBA00022448"/>
    </source>
</evidence>